<sequence>MAQDDSGETKTGTATTVTAARVVDRGRIQVEFVIDDLVKQLVKDRVSPVAACNGCNACSASLEKNVLPTKTGK</sequence>
<organism evidence="1 2">
    <name type="scientific">Sorangium cellulosum</name>
    <name type="common">Polyangium cellulosum</name>
    <dbReference type="NCBI Taxonomy" id="56"/>
    <lineage>
        <taxon>Bacteria</taxon>
        <taxon>Pseudomonadati</taxon>
        <taxon>Myxococcota</taxon>
        <taxon>Polyangia</taxon>
        <taxon>Polyangiales</taxon>
        <taxon>Polyangiaceae</taxon>
        <taxon>Sorangium</taxon>
    </lineage>
</organism>
<gene>
    <name evidence="1" type="ORF">BE08_04980</name>
</gene>
<dbReference type="Proteomes" id="UP000075420">
    <property type="component" value="Unassembled WGS sequence"/>
</dbReference>
<accession>A0A150PJH0</accession>
<dbReference type="EMBL" id="JELY01001416">
    <property type="protein sequence ID" value="KYF55844.1"/>
    <property type="molecule type" value="Genomic_DNA"/>
</dbReference>
<comment type="caution">
    <text evidence="1">The sequence shown here is derived from an EMBL/GenBank/DDBJ whole genome shotgun (WGS) entry which is preliminary data.</text>
</comment>
<reference evidence="1 2" key="1">
    <citation type="submission" date="2014-02" db="EMBL/GenBank/DDBJ databases">
        <title>The small core and large imbalanced accessory genome model reveals a collaborative survival strategy of Sorangium cellulosum strains in nature.</title>
        <authorList>
            <person name="Han K."/>
            <person name="Peng R."/>
            <person name="Blom J."/>
            <person name="Li Y.-Z."/>
        </authorList>
    </citation>
    <scope>NUCLEOTIDE SEQUENCE [LARGE SCALE GENOMIC DNA]</scope>
    <source>
        <strain evidence="1 2">So0157-25</strain>
    </source>
</reference>
<protein>
    <submittedName>
        <fullName evidence="1">Uncharacterized protein</fullName>
    </submittedName>
</protein>
<evidence type="ECO:0000313" key="1">
    <source>
        <dbReference type="EMBL" id="KYF55844.1"/>
    </source>
</evidence>
<proteinExistence type="predicted"/>
<name>A0A150PJH0_SORCE</name>
<evidence type="ECO:0000313" key="2">
    <source>
        <dbReference type="Proteomes" id="UP000075420"/>
    </source>
</evidence>
<dbReference type="AlphaFoldDB" id="A0A150PJH0"/>